<keyword evidence="3" id="KW-1185">Reference proteome</keyword>
<feature type="transmembrane region" description="Helical" evidence="1">
    <location>
        <begin position="6"/>
        <end position="27"/>
    </location>
</feature>
<dbReference type="Proteomes" id="UP001500368">
    <property type="component" value="Unassembled WGS sequence"/>
</dbReference>
<dbReference type="EMBL" id="BAABLW010000007">
    <property type="protein sequence ID" value="GAA4924134.1"/>
    <property type="molecule type" value="Genomic_DNA"/>
</dbReference>
<sequence>MNTATVMSISAIVAVAMVAVIVIALILGRRQHRQALGGSYRLGERGDLMVDSLMGTVVVTTGLLAVAGIISSLNQSAVTLLETSERQAEVRNAVHAAALGEDTPIPTWRDDQPADERILRGMTGAEPDQDIPAVPTVDTPGVEVAWINAAYPDRDRDQTCEPTNLDDGCLVESLPVISDNGGFAVREIPTTVSDRDAMIDTPGGTSTIQWIAEVTGACEGTVFAAHAVGQPQQSAEPVATIETSGNNYAYGSLTLRSTGGSAYQGSARIQLSMTPAAACPNARFTDVVAYEGASP</sequence>
<comment type="caution">
    <text evidence="2">The sequence shown here is derived from an EMBL/GenBank/DDBJ whole genome shotgun (WGS) entry which is preliminary data.</text>
</comment>
<proteinExistence type="predicted"/>
<name>A0ABP9G1C3_9MICC</name>
<keyword evidence="1" id="KW-0472">Membrane</keyword>
<evidence type="ECO:0000313" key="2">
    <source>
        <dbReference type="EMBL" id="GAA4924134.1"/>
    </source>
</evidence>
<organism evidence="2 3">
    <name type="scientific">Nesterenkonia rhizosphaerae</name>
    <dbReference type="NCBI Taxonomy" id="1348272"/>
    <lineage>
        <taxon>Bacteria</taxon>
        <taxon>Bacillati</taxon>
        <taxon>Actinomycetota</taxon>
        <taxon>Actinomycetes</taxon>
        <taxon>Micrococcales</taxon>
        <taxon>Micrococcaceae</taxon>
        <taxon>Nesterenkonia</taxon>
    </lineage>
</organism>
<keyword evidence="1" id="KW-0812">Transmembrane</keyword>
<evidence type="ECO:0000313" key="3">
    <source>
        <dbReference type="Proteomes" id="UP001500368"/>
    </source>
</evidence>
<evidence type="ECO:0000256" key="1">
    <source>
        <dbReference type="SAM" id="Phobius"/>
    </source>
</evidence>
<accession>A0ABP9G1C3</accession>
<protein>
    <submittedName>
        <fullName evidence="2">Uncharacterized protein</fullName>
    </submittedName>
</protein>
<keyword evidence="1" id="KW-1133">Transmembrane helix</keyword>
<gene>
    <name evidence="2" type="ORF">GCM10025790_21670</name>
</gene>
<dbReference type="RefSeq" id="WP_345478024.1">
    <property type="nucleotide sequence ID" value="NZ_BAABLW010000007.1"/>
</dbReference>
<feature type="transmembrane region" description="Helical" evidence="1">
    <location>
        <begin position="48"/>
        <end position="70"/>
    </location>
</feature>
<reference evidence="3" key="1">
    <citation type="journal article" date="2019" name="Int. J. Syst. Evol. Microbiol.">
        <title>The Global Catalogue of Microorganisms (GCM) 10K type strain sequencing project: providing services to taxonomists for standard genome sequencing and annotation.</title>
        <authorList>
            <consortium name="The Broad Institute Genomics Platform"/>
            <consortium name="The Broad Institute Genome Sequencing Center for Infectious Disease"/>
            <person name="Wu L."/>
            <person name="Ma J."/>
        </authorList>
    </citation>
    <scope>NUCLEOTIDE SEQUENCE [LARGE SCALE GENOMIC DNA]</scope>
    <source>
        <strain evidence="3">JCM 19129</strain>
    </source>
</reference>